<name>A0A699S665_TANCI</name>
<feature type="non-terminal residue" evidence="1">
    <location>
        <position position="165"/>
    </location>
</feature>
<evidence type="ECO:0000313" key="1">
    <source>
        <dbReference type="EMBL" id="GFC92588.1"/>
    </source>
</evidence>
<feature type="non-terminal residue" evidence="1">
    <location>
        <position position="1"/>
    </location>
</feature>
<organism evidence="1">
    <name type="scientific">Tanacetum cinerariifolium</name>
    <name type="common">Dalmatian daisy</name>
    <name type="synonym">Chrysanthemum cinerariifolium</name>
    <dbReference type="NCBI Taxonomy" id="118510"/>
    <lineage>
        <taxon>Eukaryota</taxon>
        <taxon>Viridiplantae</taxon>
        <taxon>Streptophyta</taxon>
        <taxon>Embryophyta</taxon>
        <taxon>Tracheophyta</taxon>
        <taxon>Spermatophyta</taxon>
        <taxon>Magnoliopsida</taxon>
        <taxon>eudicotyledons</taxon>
        <taxon>Gunneridae</taxon>
        <taxon>Pentapetalae</taxon>
        <taxon>asterids</taxon>
        <taxon>campanulids</taxon>
        <taxon>Asterales</taxon>
        <taxon>Asteraceae</taxon>
        <taxon>Asteroideae</taxon>
        <taxon>Anthemideae</taxon>
        <taxon>Anthemidinae</taxon>
        <taxon>Tanacetum</taxon>
    </lineage>
</organism>
<comment type="caution">
    <text evidence="1">The sequence shown here is derived from an EMBL/GenBank/DDBJ whole genome shotgun (WGS) entry which is preliminary data.</text>
</comment>
<proteinExistence type="predicted"/>
<dbReference type="EMBL" id="BKCJ011138329">
    <property type="protein sequence ID" value="GFC92588.1"/>
    <property type="molecule type" value="Genomic_DNA"/>
</dbReference>
<accession>A0A699S665</accession>
<gene>
    <name evidence="1" type="ORF">Tci_864558</name>
</gene>
<dbReference type="AlphaFoldDB" id="A0A699S665"/>
<reference evidence="1" key="1">
    <citation type="journal article" date="2019" name="Sci. Rep.">
        <title>Draft genome of Tanacetum cinerariifolium, the natural source of mosquito coil.</title>
        <authorList>
            <person name="Yamashiro T."/>
            <person name="Shiraishi A."/>
            <person name="Satake H."/>
            <person name="Nakayama K."/>
        </authorList>
    </citation>
    <scope>NUCLEOTIDE SEQUENCE</scope>
</reference>
<sequence>KYKTARELWAAVLKTFGGNEATKKRKMNLLKQQYGNFKAEGTETLEQTFNRLQVIDMAFISSSKNNSNEDGNTVCVTTASTAFPTGRVNVATISQDTASAYCFSMGHFVRECRAPRSQERGRKESYRQGYKAEEKSSKELMAIDGMGWDWSYMANEEDHALVADG</sequence>
<protein>
    <submittedName>
        <fullName evidence="1">Uncharacterized protein</fullName>
    </submittedName>
</protein>